<sequence length="132" mass="13870">MAIVGAVVLLITLVALGAFFLYRSLPGSGSASVVPIAPGSADDATVQSTVDMKVLYIKVVGDDTHVQVRVPGGEVVTDTVMRQGQYASYSQPTLDVTIADPGAVEVYINGEERDMSDKDPGYSFKVDTETVG</sequence>
<gene>
    <name evidence="3" type="ORF">CLV63_112206</name>
</gene>
<proteinExistence type="predicted"/>
<protein>
    <submittedName>
        <fullName evidence="3">Uncharacterized protein DUF4115</fullName>
    </submittedName>
</protein>
<dbReference type="AlphaFoldDB" id="A0A2P8DGI8"/>
<reference evidence="3 4" key="1">
    <citation type="submission" date="2018-03" db="EMBL/GenBank/DDBJ databases">
        <title>Genomic Encyclopedia of Archaeal and Bacterial Type Strains, Phase II (KMG-II): from individual species to whole genera.</title>
        <authorList>
            <person name="Goeker M."/>
        </authorList>
    </citation>
    <scope>NUCLEOTIDE SEQUENCE [LARGE SCALE GENOMIC DNA]</scope>
    <source>
        <strain evidence="3 4">DSM 45312</strain>
    </source>
</reference>
<evidence type="ECO:0000313" key="4">
    <source>
        <dbReference type="Proteomes" id="UP000240542"/>
    </source>
</evidence>
<accession>A0A2P8DGI8</accession>
<evidence type="ECO:0000313" key="3">
    <source>
        <dbReference type="EMBL" id="PSK96321.1"/>
    </source>
</evidence>
<organism evidence="3 4">
    <name type="scientific">Murinocardiopsis flavida</name>
    <dbReference type="NCBI Taxonomy" id="645275"/>
    <lineage>
        <taxon>Bacteria</taxon>
        <taxon>Bacillati</taxon>
        <taxon>Actinomycetota</taxon>
        <taxon>Actinomycetes</taxon>
        <taxon>Streptosporangiales</taxon>
        <taxon>Nocardiopsidaceae</taxon>
        <taxon>Murinocardiopsis</taxon>
    </lineage>
</organism>
<evidence type="ECO:0000256" key="1">
    <source>
        <dbReference type="SAM" id="MobiDB-lite"/>
    </source>
</evidence>
<feature type="compositionally biased region" description="Basic and acidic residues" evidence="1">
    <location>
        <begin position="111"/>
        <end position="120"/>
    </location>
</feature>
<evidence type="ECO:0000259" key="2">
    <source>
        <dbReference type="Pfam" id="PF13464"/>
    </source>
</evidence>
<dbReference type="OrthoDB" id="3543776at2"/>
<comment type="caution">
    <text evidence="3">The sequence shown here is derived from an EMBL/GenBank/DDBJ whole genome shotgun (WGS) entry which is preliminary data.</text>
</comment>
<feature type="domain" description="Cytoskeleton protein RodZ-like C-terminal" evidence="2">
    <location>
        <begin position="62"/>
        <end position="119"/>
    </location>
</feature>
<name>A0A2P8DGI8_9ACTN</name>
<feature type="region of interest" description="Disordered" evidence="1">
    <location>
        <begin position="111"/>
        <end position="132"/>
    </location>
</feature>
<dbReference type="Proteomes" id="UP000240542">
    <property type="component" value="Unassembled WGS sequence"/>
</dbReference>
<keyword evidence="4" id="KW-1185">Reference proteome</keyword>
<dbReference type="InterPro" id="IPR025194">
    <property type="entry name" value="RodZ-like_C"/>
</dbReference>
<dbReference type="EMBL" id="PYGA01000012">
    <property type="protein sequence ID" value="PSK96321.1"/>
    <property type="molecule type" value="Genomic_DNA"/>
</dbReference>
<dbReference type="Pfam" id="PF13464">
    <property type="entry name" value="RodZ_C"/>
    <property type="match status" value="1"/>
</dbReference>